<proteinExistence type="predicted"/>
<evidence type="ECO:0000313" key="2">
    <source>
        <dbReference type="EMBL" id="GMG36409.1"/>
    </source>
</evidence>
<dbReference type="EMBL" id="BSYA01000199">
    <property type="protein sequence ID" value="GMG36409.1"/>
    <property type="molecule type" value="Genomic_DNA"/>
</dbReference>
<feature type="region of interest" description="Disordered" evidence="1">
    <location>
        <begin position="81"/>
        <end position="110"/>
    </location>
</feature>
<name>A0AAN4YSI6_ASPOZ</name>
<dbReference type="AlphaFoldDB" id="A0AAN4YSI6"/>
<accession>A0AAN4YSI6</accession>
<comment type="caution">
    <text evidence="2">The sequence shown here is derived from an EMBL/GenBank/DDBJ whole genome shotgun (WGS) entry which is preliminary data.</text>
</comment>
<reference evidence="2" key="1">
    <citation type="submission" date="2023-04" db="EMBL/GenBank/DDBJ databases">
        <title>Aspergillus oryzae NBRC 4228.</title>
        <authorList>
            <person name="Ichikawa N."/>
            <person name="Sato H."/>
            <person name="Tonouchi N."/>
        </authorList>
    </citation>
    <scope>NUCLEOTIDE SEQUENCE</scope>
    <source>
        <strain evidence="2">NBRC 4228</strain>
    </source>
</reference>
<gene>
    <name evidence="2" type="ORF">Aory04_001144700</name>
</gene>
<evidence type="ECO:0000313" key="3">
    <source>
        <dbReference type="Proteomes" id="UP001165205"/>
    </source>
</evidence>
<dbReference type="Proteomes" id="UP001165205">
    <property type="component" value="Unassembled WGS sequence"/>
</dbReference>
<feature type="region of interest" description="Disordered" evidence="1">
    <location>
        <begin position="1"/>
        <end position="53"/>
    </location>
</feature>
<organism evidence="2 3">
    <name type="scientific">Aspergillus oryzae</name>
    <name type="common">Yellow koji mold</name>
    <dbReference type="NCBI Taxonomy" id="5062"/>
    <lineage>
        <taxon>Eukaryota</taxon>
        <taxon>Fungi</taxon>
        <taxon>Dikarya</taxon>
        <taxon>Ascomycota</taxon>
        <taxon>Pezizomycotina</taxon>
        <taxon>Eurotiomycetes</taxon>
        <taxon>Eurotiomycetidae</taxon>
        <taxon>Eurotiales</taxon>
        <taxon>Aspergillaceae</taxon>
        <taxon>Aspergillus</taxon>
        <taxon>Aspergillus subgen. Circumdati</taxon>
    </lineage>
</organism>
<feature type="compositionally biased region" description="Polar residues" evidence="1">
    <location>
        <begin position="16"/>
        <end position="28"/>
    </location>
</feature>
<evidence type="ECO:0000256" key="1">
    <source>
        <dbReference type="SAM" id="MobiDB-lite"/>
    </source>
</evidence>
<sequence length="110" mass="11574">MSQPVGLTDSRIVMAEQSSHDVVNQTLSGGEPSPSDVPASTNDKKPAGGDVGEIKHTATHTQLETITNAEQGTLDTSLSETYNENNAAGRDTEQSTTVSLGYLGITRPPY</sequence>
<feature type="compositionally biased region" description="Basic and acidic residues" evidence="1">
    <location>
        <begin position="42"/>
        <end position="53"/>
    </location>
</feature>
<protein>
    <submittedName>
        <fullName evidence="2">Unnamed protein product</fullName>
    </submittedName>
</protein>